<evidence type="ECO:0000256" key="1">
    <source>
        <dbReference type="SAM" id="MobiDB-lite"/>
    </source>
</evidence>
<sequence length="625" mass="70407">MRAAQLSKSLGRGVAKACLDGQTKDTMAHYVKMVVRGCDRSGWPMRRVFIKHLAQVASRSIKAGDVAGSSKASECLAEFGNVGGWKYVVTWLGEKPDVNKWPSGAVLDQLGTCLTAKAPVQLFALLHAALTSSSFNFSARSLGRLERIMAKAVAPAFQLQTLEQSLALVREVAACGRVKDRFQFVLHLMDFALEIKQEMDTQKSSRWTEMQQKLQGFLACPRVQGKVSKDSWQALAALEDDLMDTLKNTIDQHLQSSKEHEQSLEEKQQQQFEKDTLAKMDQDRQVIWSLLHEGELKEKHKAGLQKCLGRIRSMYELMQKVEPTRPCLEAWDAARAAVQSYGEMPVRCTKAFQWLQRKQLGHLGSLLDSAGLLEHLHRLGDADFGQGFPLRGRQLLLAAVEADALSKDDLKPKLDEVPEGWEQRTSRHLNLQYFQSLEAAGKMQWEWPLPKKLLPWRKGPDATDHLCQQRDEDSLLSEHKKTLSGPKGRRPYLEGQRCLLCMRDADDIHMASREHSQQMMYWKQLSDRLAMVCLDFRKVSHQDKPQTGLTTAWRGELWQALKVDPSPPRRVLAVFWLRAVLPQLAAPTPSHDTTTGLQALLDEAFTAASEMPKVDAMVVEKAQGA</sequence>
<protein>
    <submittedName>
        <fullName evidence="2">Uncharacterized protein</fullName>
    </submittedName>
</protein>
<dbReference type="EMBL" id="CAUJNA010003469">
    <property type="protein sequence ID" value="CAJ1402840.1"/>
    <property type="molecule type" value="Genomic_DNA"/>
</dbReference>
<feature type="region of interest" description="Disordered" evidence="1">
    <location>
        <begin position="469"/>
        <end position="488"/>
    </location>
</feature>
<feature type="compositionally biased region" description="Basic and acidic residues" evidence="1">
    <location>
        <begin position="469"/>
        <end position="481"/>
    </location>
</feature>
<proteinExistence type="predicted"/>
<gene>
    <name evidence="2" type="ORF">EVOR1521_LOCUS25630</name>
</gene>
<evidence type="ECO:0000313" key="3">
    <source>
        <dbReference type="Proteomes" id="UP001178507"/>
    </source>
</evidence>
<evidence type="ECO:0000313" key="2">
    <source>
        <dbReference type="EMBL" id="CAJ1402840.1"/>
    </source>
</evidence>
<organism evidence="2 3">
    <name type="scientific">Effrenium voratum</name>
    <dbReference type="NCBI Taxonomy" id="2562239"/>
    <lineage>
        <taxon>Eukaryota</taxon>
        <taxon>Sar</taxon>
        <taxon>Alveolata</taxon>
        <taxon>Dinophyceae</taxon>
        <taxon>Suessiales</taxon>
        <taxon>Symbiodiniaceae</taxon>
        <taxon>Effrenium</taxon>
    </lineage>
</organism>
<dbReference type="Proteomes" id="UP001178507">
    <property type="component" value="Unassembled WGS sequence"/>
</dbReference>
<accession>A0AA36JCL7</accession>
<name>A0AA36JCL7_9DINO</name>
<keyword evidence="3" id="KW-1185">Reference proteome</keyword>
<dbReference type="AlphaFoldDB" id="A0AA36JCL7"/>
<reference evidence="2" key="1">
    <citation type="submission" date="2023-08" db="EMBL/GenBank/DDBJ databases">
        <authorList>
            <person name="Chen Y."/>
            <person name="Shah S."/>
            <person name="Dougan E. K."/>
            <person name="Thang M."/>
            <person name="Chan C."/>
        </authorList>
    </citation>
    <scope>NUCLEOTIDE SEQUENCE</scope>
</reference>
<comment type="caution">
    <text evidence="2">The sequence shown here is derived from an EMBL/GenBank/DDBJ whole genome shotgun (WGS) entry which is preliminary data.</text>
</comment>